<keyword evidence="2" id="KW-0472">Membrane</keyword>
<dbReference type="EMBL" id="BKCJ011145758">
    <property type="protein sequence ID" value="GFC93868.1"/>
    <property type="molecule type" value="Genomic_DNA"/>
</dbReference>
<keyword evidence="2" id="KW-0812">Transmembrane</keyword>
<organism evidence="3">
    <name type="scientific">Tanacetum cinerariifolium</name>
    <name type="common">Dalmatian daisy</name>
    <name type="synonym">Chrysanthemum cinerariifolium</name>
    <dbReference type="NCBI Taxonomy" id="118510"/>
    <lineage>
        <taxon>Eukaryota</taxon>
        <taxon>Viridiplantae</taxon>
        <taxon>Streptophyta</taxon>
        <taxon>Embryophyta</taxon>
        <taxon>Tracheophyta</taxon>
        <taxon>Spermatophyta</taxon>
        <taxon>Magnoliopsida</taxon>
        <taxon>eudicotyledons</taxon>
        <taxon>Gunneridae</taxon>
        <taxon>Pentapetalae</taxon>
        <taxon>asterids</taxon>
        <taxon>campanulids</taxon>
        <taxon>Asterales</taxon>
        <taxon>Asteraceae</taxon>
        <taxon>Asteroideae</taxon>
        <taxon>Anthemideae</taxon>
        <taxon>Anthemidinae</taxon>
        <taxon>Tanacetum</taxon>
    </lineage>
</organism>
<feature type="non-terminal residue" evidence="3">
    <location>
        <position position="141"/>
    </location>
</feature>
<reference evidence="3" key="1">
    <citation type="journal article" date="2019" name="Sci. Rep.">
        <title>Draft genome of Tanacetum cinerariifolium, the natural source of mosquito coil.</title>
        <authorList>
            <person name="Yamashiro T."/>
            <person name="Shiraishi A."/>
            <person name="Satake H."/>
            <person name="Nakayama K."/>
        </authorList>
    </citation>
    <scope>NUCLEOTIDE SEQUENCE</scope>
</reference>
<feature type="transmembrane region" description="Helical" evidence="2">
    <location>
        <begin position="42"/>
        <end position="58"/>
    </location>
</feature>
<evidence type="ECO:0000256" key="2">
    <source>
        <dbReference type="SAM" id="Phobius"/>
    </source>
</evidence>
<protein>
    <submittedName>
        <fullName evidence="3">Uncharacterized protein</fullName>
    </submittedName>
</protein>
<feature type="transmembrane region" description="Helical" evidence="2">
    <location>
        <begin position="12"/>
        <end position="30"/>
    </location>
</feature>
<proteinExistence type="predicted"/>
<accession>A0A699S9P4</accession>
<keyword evidence="2" id="KW-1133">Transmembrane helix</keyword>
<comment type="caution">
    <text evidence="3">The sequence shown here is derived from an EMBL/GenBank/DDBJ whole genome shotgun (WGS) entry which is preliminary data.</text>
</comment>
<feature type="region of interest" description="Disordered" evidence="1">
    <location>
        <begin position="95"/>
        <end position="121"/>
    </location>
</feature>
<evidence type="ECO:0000256" key="1">
    <source>
        <dbReference type="SAM" id="MobiDB-lite"/>
    </source>
</evidence>
<gene>
    <name evidence="3" type="ORF">Tci_865838</name>
</gene>
<feature type="compositionally biased region" description="Polar residues" evidence="1">
    <location>
        <begin position="95"/>
        <end position="113"/>
    </location>
</feature>
<evidence type="ECO:0000313" key="3">
    <source>
        <dbReference type="EMBL" id="GFC93868.1"/>
    </source>
</evidence>
<name>A0A699S9P4_TANCI</name>
<dbReference type="AlphaFoldDB" id="A0A699S9P4"/>
<sequence>MCKIFMRSWLSILILQAGIVLSSTTMTIMMTRTVPLQSHPTFRLRILSIWGTSILTLFRQRKFIKSSVENHVPILSESEDECEYDVPDCDDSQTTKFSTLSNPLFDDSTSNADESSHEEDIHEMSFKTYSNPLFDLDEEII</sequence>